<comment type="caution">
    <text evidence="2">The sequence shown here is derived from an EMBL/GenBank/DDBJ whole genome shotgun (WGS) entry which is preliminary data.</text>
</comment>
<dbReference type="Proteomes" id="UP001165085">
    <property type="component" value="Unassembled WGS sequence"/>
</dbReference>
<dbReference type="EMBL" id="BRXY01000441">
    <property type="protein sequence ID" value="GMH95369.1"/>
    <property type="molecule type" value="Genomic_DNA"/>
</dbReference>
<evidence type="ECO:0000313" key="2">
    <source>
        <dbReference type="EMBL" id="GMH95369.1"/>
    </source>
</evidence>
<organism evidence="2 3">
    <name type="scientific">Triparma strigata</name>
    <dbReference type="NCBI Taxonomy" id="1606541"/>
    <lineage>
        <taxon>Eukaryota</taxon>
        <taxon>Sar</taxon>
        <taxon>Stramenopiles</taxon>
        <taxon>Ochrophyta</taxon>
        <taxon>Bolidophyceae</taxon>
        <taxon>Parmales</taxon>
        <taxon>Triparmaceae</taxon>
        <taxon>Triparma</taxon>
    </lineage>
</organism>
<name>A0A9W7BRE8_9STRA</name>
<keyword evidence="1" id="KW-0732">Signal</keyword>
<gene>
    <name evidence="2" type="ORF">TrST_g10744</name>
</gene>
<reference evidence="3" key="1">
    <citation type="journal article" date="2023" name="Commun. Biol.">
        <title>Genome analysis of Parmales, the sister group of diatoms, reveals the evolutionary specialization of diatoms from phago-mixotrophs to photoautotrophs.</title>
        <authorList>
            <person name="Ban H."/>
            <person name="Sato S."/>
            <person name="Yoshikawa S."/>
            <person name="Yamada K."/>
            <person name="Nakamura Y."/>
            <person name="Ichinomiya M."/>
            <person name="Sato N."/>
            <person name="Blanc-Mathieu R."/>
            <person name="Endo H."/>
            <person name="Kuwata A."/>
            <person name="Ogata H."/>
        </authorList>
    </citation>
    <scope>NUCLEOTIDE SEQUENCE [LARGE SCALE GENOMIC DNA]</scope>
    <source>
        <strain evidence="3">NIES 3701</strain>
    </source>
</reference>
<evidence type="ECO:0000256" key="1">
    <source>
        <dbReference type="SAM" id="SignalP"/>
    </source>
</evidence>
<dbReference type="OrthoDB" id="10395012at2759"/>
<proteinExistence type="predicted"/>
<keyword evidence="3" id="KW-1185">Reference proteome</keyword>
<feature type="chain" id="PRO_5040981481" evidence="1">
    <location>
        <begin position="22"/>
        <end position="173"/>
    </location>
</feature>
<sequence length="173" mass="18072">MIYKLLFAGLGLMEFFNAINCQLDPAGTLGASQGLIGREALAGGAEALASYARVYGWALWGLGSCRIVYATDTKNSTAWLFCFIMHLVEAAFWWSEALTAGGLAAVLQAQGVGAPTSASGVFQVLNALVSAIKDGRTGENVIHHILLFGVPGLAILLLANRPSGTTSGKAKKN</sequence>
<dbReference type="AlphaFoldDB" id="A0A9W7BRE8"/>
<feature type="signal peptide" evidence="1">
    <location>
        <begin position="1"/>
        <end position="21"/>
    </location>
</feature>
<accession>A0A9W7BRE8</accession>
<protein>
    <submittedName>
        <fullName evidence="2">Uncharacterized protein</fullName>
    </submittedName>
</protein>
<evidence type="ECO:0000313" key="3">
    <source>
        <dbReference type="Proteomes" id="UP001165085"/>
    </source>
</evidence>